<protein>
    <submittedName>
        <fullName evidence="4">Flavin reductase</fullName>
    </submittedName>
</protein>
<dbReference type="InterPro" id="IPR002563">
    <property type="entry name" value="Flavin_Rdtase-like_dom"/>
</dbReference>
<dbReference type="InterPro" id="IPR029016">
    <property type="entry name" value="GAF-like_dom_sf"/>
</dbReference>
<evidence type="ECO:0000256" key="2">
    <source>
        <dbReference type="ARBA" id="ARBA00023002"/>
    </source>
</evidence>
<dbReference type="EMBL" id="BAABKN010000006">
    <property type="protein sequence ID" value="GAA4728571.1"/>
    <property type="molecule type" value="Genomic_DNA"/>
</dbReference>
<evidence type="ECO:0000313" key="4">
    <source>
        <dbReference type="EMBL" id="GAA4728571.1"/>
    </source>
</evidence>
<reference evidence="5" key="1">
    <citation type="journal article" date="2019" name="Int. J. Syst. Evol. Microbiol.">
        <title>The Global Catalogue of Microorganisms (GCM) 10K type strain sequencing project: providing services to taxonomists for standard genome sequencing and annotation.</title>
        <authorList>
            <consortium name="The Broad Institute Genomics Platform"/>
            <consortium name="The Broad Institute Genome Sequencing Center for Infectious Disease"/>
            <person name="Wu L."/>
            <person name="Ma J."/>
        </authorList>
    </citation>
    <scope>NUCLEOTIDE SEQUENCE [LARGE SCALE GENOMIC DNA]</scope>
    <source>
        <strain evidence="5">JCM 18532</strain>
    </source>
</reference>
<dbReference type="InterPro" id="IPR014757">
    <property type="entry name" value="Tscrpt_reg_IclR_C"/>
</dbReference>
<dbReference type="Proteomes" id="UP001499882">
    <property type="component" value="Unassembled WGS sequence"/>
</dbReference>
<feature type="domain" description="IclR-ED" evidence="3">
    <location>
        <begin position="164"/>
        <end position="382"/>
    </location>
</feature>
<dbReference type="PROSITE" id="PS51078">
    <property type="entry name" value="ICLR_ED"/>
    <property type="match status" value="1"/>
</dbReference>
<comment type="similarity">
    <text evidence="1">Belongs to the non-flavoprotein flavin reductase family.</text>
</comment>
<keyword evidence="5" id="KW-1185">Reference proteome</keyword>
<dbReference type="SUPFAM" id="SSF55781">
    <property type="entry name" value="GAF domain-like"/>
    <property type="match status" value="1"/>
</dbReference>
<accession>A0ABP8YFB7</accession>
<dbReference type="SUPFAM" id="SSF50475">
    <property type="entry name" value="FMN-binding split barrel"/>
    <property type="match status" value="1"/>
</dbReference>
<dbReference type="PANTHER" id="PTHR30466">
    <property type="entry name" value="FLAVIN REDUCTASE"/>
    <property type="match status" value="1"/>
</dbReference>
<evidence type="ECO:0000313" key="5">
    <source>
        <dbReference type="Proteomes" id="UP001499882"/>
    </source>
</evidence>
<dbReference type="InterPro" id="IPR012349">
    <property type="entry name" value="Split_barrel_FMN-bd"/>
</dbReference>
<dbReference type="Gene3D" id="3.30.450.40">
    <property type="match status" value="1"/>
</dbReference>
<evidence type="ECO:0000259" key="3">
    <source>
        <dbReference type="PROSITE" id="PS51078"/>
    </source>
</evidence>
<name>A0ABP8YFB7_9ACTN</name>
<organism evidence="4 5">
    <name type="scientific">Nocardioides endophyticus</name>
    <dbReference type="NCBI Taxonomy" id="1353775"/>
    <lineage>
        <taxon>Bacteria</taxon>
        <taxon>Bacillati</taxon>
        <taxon>Actinomycetota</taxon>
        <taxon>Actinomycetes</taxon>
        <taxon>Propionibacteriales</taxon>
        <taxon>Nocardioidaceae</taxon>
        <taxon>Nocardioides</taxon>
    </lineage>
</organism>
<gene>
    <name evidence="4" type="ORF">GCM10023350_09650</name>
</gene>
<dbReference type="PANTHER" id="PTHR30466:SF11">
    <property type="entry name" value="FLAVIN-DEPENDENT MONOOXYGENASE, REDUCTASE SUBUNIT HSAB"/>
    <property type="match status" value="1"/>
</dbReference>
<dbReference type="SMART" id="SM00903">
    <property type="entry name" value="Flavin_Reduct"/>
    <property type="match status" value="1"/>
</dbReference>
<keyword evidence="2" id="KW-0560">Oxidoreductase</keyword>
<dbReference type="InterPro" id="IPR050268">
    <property type="entry name" value="NADH-dep_flavin_reductase"/>
</dbReference>
<dbReference type="Pfam" id="PF01613">
    <property type="entry name" value="Flavin_Reduct"/>
    <property type="match status" value="1"/>
</dbReference>
<proteinExistence type="inferred from homology"/>
<evidence type="ECO:0000256" key="1">
    <source>
        <dbReference type="ARBA" id="ARBA00008898"/>
    </source>
</evidence>
<sequence>MTRMTFDSNQFRQVLGQYPTGVCIIAALGTDGKPVGMTVGSFSSVSLDPPLVGFMPAKSSTTWPKLRDSPTFCVNVLSVDQVEVCRTFASKAADKFQEVPWRPASSGSPVIEGVAAYIDCDLAEVLDAGDHEIVIGRVRELEFAASAMPLLFFRGGYGGFATSAMTASDVDLFDHLRIADAARSEMDALASRFDCQVVASSVVGEAVVLLASAGEFADGTSWSTVGQRFPLVPPMGAPLMAWQPPPTVEAWLARVKTDDERRVWRERIREDRDRGYSVMVESTHLAWFTEQINRRELSAMISALTAEQRRALAELPVKHGDSTAAPAGSIRRIFVPVTTSDGALAVAIGLRLARPMAGPEQLESCVTALKEAALRVAITLDPADL</sequence>
<comment type="caution">
    <text evidence="4">The sequence shown here is derived from an EMBL/GenBank/DDBJ whole genome shotgun (WGS) entry which is preliminary data.</text>
</comment>
<dbReference type="Gene3D" id="2.30.110.10">
    <property type="entry name" value="Electron Transport, Fmn-binding Protein, Chain A"/>
    <property type="match status" value="1"/>
</dbReference>